<dbReference type="InterPro" id="IPR029052">
    <property type="entry name" value="Metallo-depent_PP-like"/>
</dbReference>
<dbReference type="EMBL" id="JXRR01000014">
    <property type="protein sequence ID" value="KIL48092.1"/>
    <property type="molecule type" value="Genomic_DNA"/>
</dbReference>
<dbReference type="Gene3D" id="3.60.21.10">
    <property type="match status" value="1"/>
</dbReference>
<dbReference type="InterPro" id="IPR004843">
    <property type="entry name" value="Calcineurin-like_PHP"/>
</dbReference>
<evidence type="ECO:0000313" key="2">
    <source>
        <dbReference type="EMBL" id="KIL48092.1"/>
    </source>
</evidence>
<dbReference type="GO" id="GO:0009245">
    <property type="term" value="P:lipid A biosynthetic process"/>
    <property type="evidence" value="ECO:0007669"/>
    <property type="project" value="TreeGrafter"/>
</dbReference>
<protein>
    <recommendedName>
        <fullName evidence="1">Calcineurin-like phosphoesterase domain-containing protein</fullName>
    </recommendedName>
</protein>
<dbReference type="Proteomes" id="UP000031972">
    <property type="component" value="Unassembled WGS sequence"/>
</dbReference>
<keyword evidence="3" id="KW-1185">Reference proteome</keyword>
<dbReference type="GO" id="GO:0016020">
    <property type="term" value="C:membrane"/>
    <property type="evidence" value="ECO:0007669"/>
    <property type="project" value="GOC"/>
</dbReference>
<feature type="domain" description="Calcineurin-like phosphoesterase" evidence="1">
    <location>
        <begin position="27"/>
        <end position="183"/>
    </location>
</feature>
<dbReference type="Pfam" id="PF00149">
    <property type="entry name" value="Metallophos"/>
    <property type="match status" value="1"/>
</dbReference>
<dbReference type="AlphaFoldDB" id="A0A0C2VGU7"/>
<sequence length="235" mass="26717">MLKRAFENNISYINIEPDHYKAEKDFSIFFISDIHRRNLYLNWVKSIPSADAVIIGGDLMEKGVPYSRVERNIQILSEIGPVYFVYGNNDEEVDLKKLNHLLRRNNVTILENEVRKIEIEKDHSIWIAGVGDISYKKDDLQEALQAVNTTDPVILVSHEPGIMHKLSKSKKKVDLVLSGHTHGGQVRFFGAGPYEPGSLKKINETYQLISNGFGTTLLPLRLGAKSETHYISLKR</sequence>
<dbReference type="SUPFAM" id="SSF56300">
    <property type="entry name" value="Metallo-dependent phosphatases"/>
    <property type="match status" value="1"/>
</dbReference>
<dbReference type="InterPro" id="IPR051158">
    <property type="entry name" value="Metallophosphoesterase_sf"/>
</dbReference>
<accession>A0A0C2VGU7</accession>
<gene>
    <name evidence="2" type="ORF">KR50_22590</name>
</gene>
<organism evidence="2 3">
    <name type="scientific">Jeotgalibacillus campisalis</name>
    <dbReference type="NCBI Taxonomy" id="220754"/>
    <lineage>
        <taxon>Bacteria</taxon>
        <taxon>Bacillati</taxon>
        <taxon>Bacillota</taxon>
        <taxon>Bacilli</taxon>
        <taxon>Bacillales</taxon>
        <taxon>Caryophanaceae</taxon>
        <taxon>Jeotgalibacillus</taxon>
    </lineage>
</organism>
<dbReference type="PATRIC" id="fig|220754.4.peg.2275"/>
<name>A0A0C2VGU7_9BACL</name>
<dbReference type="PANTHER" id="PTHR31302:SF32">
    <property type="entry name" value="PHOSPHOESTERASE"/>
    <property type="match status" value="1"/>
</dbReference>
<reference evidence="2 3" key="1">
    <citation type="submission" date="2015-01" db="EMBL/GenBank/DDBJ databases">
        <title>Jeotgalibacillus campisalis genome sequencing.</title>
        <authorList>
            <person name="Goh K.M."/>
            <person name="Chan K.-G."/>
            <person name="Yaakop A.S."/>
            <person name="Ee R."/>
            <person name="Gan H.M."/>
            <person name="Chan C.S."/>
        </authorList>
    </citation>
    <scope>NUCLEOTIDE SEQUENCE [LARGE SCALE GENOMIC DNA]</scope>
    <source>
        <strain evidence="2 3">SF-57</strain>
    </source>
</reference>
<dbReference type="GO" id="GO:0008758">
    <property type="term" value="F:UDP-2,3-diacylglucosamine hydrolase activity"/>
    <property type="evidence" value="ECO:0007669"/>
    <property type="project" value="TreeGrafter"/>
</dbReference>
<evidence type="ECO:0000259" key="1">
    <source>
        <dbReference type="Pfam" id="PF00149"/>
    </source>
</evidence>
<dbReference type="PANTHER" id="PTHR31302">
    <property type="entry name" value="TRANSMEMBRANE PROTEIN WITH METALLOPHOSPHOESTERASE DOMAIN-RELATED"/>
    <property type="match status" value="1"/>
</dbReference>
<evidence type="ECO:0000313" key="3">
    <source>
        <dbReference type="Proteomes" id="UP000031972"/>
    </source>
</evidence>
<proteinExistence type="predicted"/>
<comment type="caution">
    <text evidence="2">The sequence shown here is derived from an EMBL/GenBank/DDBJ whole genome shotgun (WGS) entry which is preliminary data.</text>
</comment>